<keyword evidence="3" id="KW-1185">Reference proteome</keyword>
<name>A0ABR6XHV6_9BURK</name>
<evidence type="ECO:0000313" key="2">
    <source>
        <dbReference type="EMBL" id="MBC3812479.1"/>
    </source>
</evidence>
<gene>
    <name evidence="2" type="ORF">H8K26_13615</name>
</gene>
<dbReference type="Proteomes" id="UP000637632">
    <property type="component" value="Unassembled WGS sequence"/>
</dbReference>
<dbReference type="InterPro" id="IPR029063">
    <property type="entry name" value="SAM-dependent_MTases_sf"/>
</dbReference>
<dbReference type="Gene3D" id="3.40.50.150">
    <property type="entry name" value="Vaccinia Virus protein VP39"/>
    <property type="match status" value="1"/>
</dbReference>
<reference evidence="2 3" key="1">
    <citation type="submission" date="2020-08" db="EMBL/GenBank/DDBJ databases">
        <title>Novel species isolated from subtropical streams in China.</title>
        <authorList>
            <person name="Lu H."/>
        </authorList>
    </citation>
    <scope>NUCLEOTIDE SEQUENCE [LARGE SCALE GENOMIC DNA]</scope>
    <source>
        <strain evidence="2 3">CCTCC AB 2015119</strain>
    </source>
</reference>
<dbReference type="GO" id="GO:0032259">
    <property type="term" value="P:methylation"/>
    <property type="evidence" value="ECO:0007669"/>
    <property type="project" value="UniProtKB-KW"/>
</dbReference>
<dbReference type="InterPro" id="IPR013216">
    <property type="entry name" value="Methyltransf_11"/>
</dbReference>
<dbReference type="RefSeq" id="WP_190480266.1">
    <property type="nucleotide sequence ID" value="NZ_JACOFT010000005.1"/>
</dbReference>
<keyword evidence="2" id="KW-0808">Transferase</keyword>
<sequence>MHISSMDKMRAFREKYLESRTNTALQILDIGSQEVNGSYKSIFSDQPLWKYQGCDMVEGKNVDIVLTDPYDWKQIKSNSADVIISGQAFEHVELFWITMLEIARVLKPGGLCCIIAPSGGFEHRYPVDCWRFYPDGFSALAKYAKLSVVESYTQWEDLPQYDNDNNCWHDSVLIARKDRAFGFRDALRQQLIKWSRQL</sequence>
<comment type="caution">
    <text evidence="2">The sequence shown here is derived from an EMBL/GenBank/DDBJ whole genome shotgun (WGS) entry which is preliminary data.</text>
</comment>
<organism evidence="2 3">
    <name type="scientific">Undibacterium aquatile</name>
    <dbReference type="NCBI Taxonomy" id="1537398"/>
    <lineage>
        <taxon>Bacteria</taxon>
        <taxon>Pseudomonadati</taxon>
        <taxon>Pseudomonadota</taxon>
        <taxon>Betaproteobacteria</taxon>
        <taxon>Burkholderiales</taxon>
        <taxon>Oxalobacteraceae</taxon>
        <taxon>Undibacterium</taxon>
    </lineage>
</organism>
<dbReference type="GO" id="GO:0008168">
    <property type="term" value="F:methyltransferase activity"/>
    <property type="evidence" value="ECO:0007669"/>
    <property type="project" value="UniProtKB-KW"/>
</dbReference>
<keyword evidence="2" id="KW-0489">Methyltransferase</keyword>
<dbReference type="EMBL" id="JACOFT010000005">
    <property type="protein sequence ID" value="MBC3812479.1"/>
    <property type="molecule type" value="Genomic_DNA"/>
</dbReference>
<dbReference type="SUPFAM" id="SSF53335">
    <property type="entry name" value="S-adenosyl-L-methionine-dependent methyltransferases"/>
    <property type="match status" value="1"/>
</dbReference>
<protein>
    <submittedName>
        <fullName evidence="2">Methyltransferase domain-containing protein</fullName>
    </submittedName>
</protein>
<evidence type="ECO:0000313" key="3">
    <source>
        <dbReference type="Proteomes" id="UP000637632"/>
    </source>
</evidence>
<evidence type="ECO:0000259" key="1">
    <source>
        <dbReference type="Pfam" id="PF08241"/>
    </source>
</evidence>
<dbReference type="Pfam" id="PF08241">
    <property type="entry name" value="Methyltransf_11"/>
    <property type="match status" value="1"/>
</dbReference>
<accession>A0ABR6XHV6</accession>
<proteinExistence type="predicted"/>
<feature type="domain" description="Methyltransferase type 11" evidence="1">
    <location>
        <begin position="62"/>
        <end position="114"/>
    </location>
</feature>
<dbReference type="CDD" id="cd02440">
    <property type="entry name" value="AdoMet_MTases"/>
    <property type="match status" value="1"/>
</dbReference>